<organism evidence="3">
    <name type="scientific">Pseudomonas aeruginosa</name>
    <dbReference type="NCBI Taxonomy" id="287"/>
    <lineage>
        <taxon>Bacteria</taxon>
        <taxon>Pseudomonadati</taxon>
        <taxon>Pseudomonadota</taxon>
        <taxon>Gammaproteobacteria</taxon>
        <taxon>Pseudomonadales</taxon>
        <taxon>Pseudomonadaceae</taxon>
        <taxon>Pseudomonas</taxon>
    </lineage>
</organism>
<evidence type="ECO:0000313" key="3">
    <source>
        <dbReference type="EMBL" id="QCO92374.1"/>
    </source>
</evidence>
<protein>
    <submittedName>
        <fullName evidence="3">CdiA</fullName>
    </submittedName>
</protein>
<dbReference type="EMBL" id="MK509243">
    <property type="protein sequence ID" value="QCO92374.1"/>
    <property type="molecule type" value="Genomic_DNA"/>
</dbReference>
<gene>
    <name evidence="3" type="primary">cdiA1</name>
</gene>
<evidence type="ECO:0000259" key="1">
    <source>
        <dbReference type="Pfam" id="PF15542"/>
    </source>
</evidence>
<dbReference type="Pfam" id="PF15542">
    <property type="entry name" value="Ntox50"/>
    <property type="match status" value="1"/>
</dbReference>
<feature type="domain" description="Bacterial toxin 50" evidence="1">
    <location>
        <begin position="17"/>
        <end position="105"/>
    </location>
</feature>
<evidence type="ECO:0000313" key="4">
    <source>
        <dbReference type="EMBL" id="QCO92459.1"/>
    </source>
</evidence>
<reference evidence="3" key="1">
    <citation type="journal article" date="2019" name="J. Bacteriol.">
        <title>Diversity of Pseudomonas aeruginosa contact-dependent growth inhibition systems.</title>
        <authorList>
            <person name="Allen J.P."/>
            <person name="Hauser A.R."/>
        </authorList>
    </citation>
    <scope>NUCLEOTIDE SEQUENCE</scope>
    <source>
        <strain evidence="2">PABL035</strain>
        <strain evidence="3">PABL042</strain>
        <strain evidence="4">PABL058</strain>
    </source>
</reference>
<dbReference type="RefSeq" id="WP_260473708.1">
    <property type="nucleotide sequence ID" value="NZ_RXUR01000028.1"/>
</dbReference>
<evidence type="ECO:0000313" key="2">
    <source>
        <dbReference type="EMBL" id="QCO92340.1"/>
    </source>
</evidence>
<feature type="non-terminal residue" evidence="3">
    <location>
        <position position="1"/>
    </location>
</feature>
<proteinExistence type="predicted"/>
<dbReference type="InterPro" id="IPR029100">
    <property type="entry name" value="Ntox50"/>
</dbReference>
<dbReference type="EMBL" id="MK509268">
    <property type="protein sequence ID" value="QCO92459.1"/>
    <property type="molecule type" value="Genomic_DNA"/>
</dbReference>
<dbReference type="EMBL" id="MK509231">
    <property type="protein sequence ID" value="QCO92340.1"/>
    <property type="molecule type" value="Genomic_DNA"/>
</dbReference>
<sequence>GILTLKDFPDVSTKISQKQLRHIAGTQQLEARGGGGFLNSVSDAQKVLDAYHTGQVKILGRNAQGFPVVKFEGVTGTNVNLGVGITDQATNVFIIKGTKSPSIVPTNPNWSPK</sequence>
<name>A0A4P8GEA9_PSEAI</name>
<dbReference type="AlphaFoldDB" id="A0A4P8GEA9"/>
<accession>A0A4P8GEA9</accession>